<dbReference type="InterPro" id="IPR000160">
    <property type="entry name" value="GGDEF_dom"/>
</dbReference>
<sequence>MVHTYQYKQTNLTILNWLIAVFILMYANTSSASLPKNSITDNTLSNANVKFEYFEDVDKKYSFENIVELANEYWVASEKQNESFGFSDSQLWVRLNIQNAKAKPSNFVFEIAYPLLDDVTFYKVQSDGTVRTLDIGDSKPFFPRDINHPNMLMRFQLEAGESADLYARIKTKGSMILPVKIWQEAHFFEFAAKEEKFHFFYYGTLSIIILINLAIFFTLREKLYLYYSLATTGYLLFFITTRGYGQQLLFPDYPALNSQLFLSSMPFLALFSLLFAREFLQTKQHSPVMDTAIRGMIYFEYFNMVAAVVLDYNTAVRISAFSAIVLFIILFFAGPIAWFAKRRAGVFFTIAWMPLTIGFVVTAGRSLGIFQNNFFTEYAMQIGSGLEAFILTLALADRLYREREEKTLAQISNIKKEQQRLEIQNQLSEAIMRDPTTNLANRNRFEWFVNNTFYEHKNERFVICVARVTRFNEITRTLGLSSVERILKAIADYMNTAISRMPGVITTQISQGSDDATFQLTGDTFGVLIKQDIFEKNIEQYATFVKRLSLPIEIDSLSIDLGPLVGCANYPEHGLDAAQLIRNAIVAMESSHHATDQIGYYDKALDIYNESRLTLMSDLREALKNDQPELYYQPKLNLADDAIVGLEALIRWQHPKQGFVSPADFVPLAEQTGVIKELTLWAIERAAKDLQSLRSIGYVGNISINISAKDLLSEQLKDQIEVILENYQIVPSTVFLELTETAAMDDPEAGLIALNELTSLGLNISIDDFGAGYSSLSYLKQLPAAEIKLDRSLIMDIAHNESSRIIVKASVDMAHGLGYKVVAEGIEDIETYQLMKTLGCDELQGFWLCKPMPLKAISNWLSSR</sequence>
<proteinExistence type="predicted"/>
<dbReference type="SUPFAM" id="SSF55073">
    <property type="entry name" value="Nucleotide cyclase"/>
    <property type="match status" value="1"/>
</dbReference>
<evidence type="ECO:0000256" key="1">
    <source>
        <dbReference type="SAM" id="Phobius"/>
    </source>
</evidence>
<accession>A0ABQ6HDH6</accession>
<reference evidence="4 5" key="1">
    <citation type="submission" date="2023-03" db="EMBL/GenBank/DDBJ databases">
        <title>Thalassotalea loyana LMG 22536T draft genome sequence.</title>
        <authorList>
            <person name="Sawabe T."/>
        </authorList>
    </citation>
    <scope>NUCLEOTIDE SEQUENCE [LARGE SCALE GENOMIC DNA]</scope>
    <source>
        <strain evidence="4 5">LMG 22536</strain>
    </source>
</reference>
<dbReference type="PANTHER" id="PTHR33121:SF71">
    <property type="entry name" value="OXYGEN SENSOR PROTEIN DOSP"/>
    <property type="match status" value="1"/>
</dbReference>
<evidence type="ECO:0008006" key="6">
    <source>
        <dbReference type="Google" id="ProtNLM"/>
    </source>
</evidence>
<dbReference type="Pfam" id="PF07695">
    <property type="entry name" value="7TMR-DISM_7TM"/>
    <property type="match status" value="1"/>
</dbReference>
<dbReference type="EMBL" id="BSSV01000003">
    <property type="protein sequence ID" value="GLX85565.1"/>
    <property type="molecule type" value="Genomic_DNA"/>
</dbReference>
<dbReference type="InterPro" id="IPR043128">
    <property type="entry name" value="Rev_trsase/Diguanyl_cyclase"/>
</dbReference>
<gene>
    <name evidence="4" type="ORF">tloyanaT_18170</name>
</gene>
<feature type="transmembrane region" description="Helical" evidence="1">
    <location>
        <begin position="12"/>
        <end position="29"/>
    </location>
</feature>
<evidence type="ECO:0000313" key="5">
    <source>
        <dbReference type="Proteomes" id="UP001157134"/>
    </source>
</evidence>
<organism evidence="4 5">
    <name type="scientific">Thalassotalea loyana</name>
    <dbReference type="NCBI Taxonomy" id="280483"/>
    <lineage>
        <taxon>Bacteria</taxon>
        <taxon>Pseudomonadati</taxon>
        <taxon>Pseudomonadota</taxon>
        <taxon>Gammaproteobacteria</taxon>
        <taxon>Alteromonadales</taxon>
        <taxon>Colwelliaceae</taxon>
        <taxon>Thalassotalea</taxon>
    </lineage>
</organism>
<protein>
    <recommendedName>
        <fullName evidence="6">EAL domain-containing protein</fullName>
    </recommendedName>
</protein>
<dbReference type="InterPro" id="IPR011623">
    <property type="entry name" value="7TMR_DISM_rcpt_extracell_dom1"/>
</dbReference>
<dbReference type="InterPro" id="IPR001633">
    <property type="entry name" value="EAL_dom"/>
</dbReference>
<dbReference type="PROSITE" id="PS50887">
    <property type="entry name" value="GGDEF"/>
    <property type="match status" value="1"/>
</dbReference>
<dbReference type="Pfam" id="PF00563">
    <property type="entry name" value="EAL"/>
    <property type="match status" value="1"/>
</dbReference>
<dbReference type="Gene3D" id="2.60.40.2380">
    <property type="match status" value="1"/>
</dbReference>
<dbReference type="SUPFAM" id="SSF141868">
    <property type="entry name" value="EAL domain-like"/>
    <property type="match status" value="1"/>
</dbReference>
<dbReference type="InterPro" id="IPR029787">
    <property type="entry name" value="Nucleotide_cyclase"/>
</dbReference>
<evidence type="ECO:0000313" key="4">
    <source>
        <dbReference type="EMBL" id="GLX85565.1"/>
    </source>
</evidence>
<comment type="caution">
    <text evidence="4">The sequence shown here is derived from an EMBL/GenBank/DDBJ whole genome shotgun (WGS) entry which is preliminary data.</text>
</comment>
<name>A0ABQ6HDH6_9GAMM</name>
<dbReference type="Gene3D" id="3.20.20.450">
    <property type="entry name" value="EAL domain"/>
    <property type="match status" value="1"/>
</dbReference>
<feature type="transmembrane region" description="Helical" evidence="1">
    <location>
        <begin position="199"/>
        <end position="217"/>
    </location>
</feature>
<keyword evidence="5" id="KW-1185">Reference proteome</keyword>
<dbReference type="Proteomes" id="UP001157134">
    <property type="component" value="Unassembled WGS sequence"/>
</dbReference>
<dbReference type="SMART" id="SM00052">
    <property type="entry name" value="EAL"/>
    <property type="match status" value="1"/>
</dbReference>
<dbReference type="SMART" id="SM00267">
    <property type="entry name" value="GGDEF"/>
    <property type="match status" value="1"/>
</dbReference>
<feature type="domain" description="GGDEF" evidence="3">
    <location>
        <begin position="459"/>
        <end position="603"/>
    </location>
</feature>
<dbReference type="InterPro" id="IPR035919">
    <property type="entry name" value="EAL_sf"/>
</dbReference>
<feature type="transmembrane region" description="Helical" evidence="1">
    <location>
        <begin position="318"/>
        <end position="339"/>
    </location>
</feature>
<feature type="domain" description="EAL" evidence="2">
    <location>
        <begin position="612"/>
        <end position="864"/>
    </location>
</feature>
<dbReference type="Pfam" id="PF07696">
    <property type="entry name" value="7TMR-DISMED2"/>
    <property type="match status" value="1"/>
</dbReference>
<keyword evidence="1" id="KW-1133">Transmembrane helix</keyword>
<feature type="transmembrane region" description="Helical" evidence="1">
    <location>
        <begin position="224"/>
        <end position="240"/>
    </location>
</feature>
<dbReference type="Pfam" id="PF00990">
    <property type="entry name" value="GGDEF"/>
    <property type="match status" value="1"/>
</dbReference>
<keyword evidence="1" id="KW-0472">Membrane</keyword>
<feature type="transmembrane region" description="Helical" evidence="1">
    <location>
        <begin position="346"/>
        <end position="366"/>
    </location>
</feature>
<feature type="transmembrane region" description="Helical" evidence="1">
    <location>
        <begin position="260"/>
        <end position="280"/>
    </location>
</feature>
<dbReference type="PANTHER" id="PTHR33121">
    <property type="entry name" value="CYCLIC DI-GMP PHOSPHODIESTERASE PDEF"/>
    <property type="match status" value="1"/>
</dbReference>
<dbReference type="InterPro" id="IPR050706">
    <property type="entry name" value="Cyclic-di-GMP_PDE-like"/>
</dbReference>
<feature type="transmembrane region" description="Helical" evidence="1">
    <location>
        <begin position="292"/>
        <end position="312"/>
    </location>
</feature>
<dbReference type="CDD" id="cd01948">
    <property type="entry name" value="EAL"/>
    <property type="match status" value="1"/>
</dbReference>
<keyword evidence="1" id="KW-0812">Transmembrane</keyword>
<evidence type="ECO:0000259" key="3">
    <source>
        <dbReference type="PROSITE" id="PS50887"/>
    </source>
</evidence>
<dbReference type="Gene3D" id="3.30.70.270">
    <property type="match status" value="1"/>
</dbReference>
<evidence type="ECO:0000259" key="2">
    <source>
        <dbReference type="PROSITE" id="PS50883"/>
    </source>
</evidence>
<dbReference type="InterPro" id="IPR011622">
    <property type="entry name" value="7TMR_DISM_rcpt_extracell_dom2"/>
</dbReference>
<dbReference type="PROSITE" id="PS50883">
    <property type="entry name" value="EAL"/>
    <property type="match status" value="1"/>
</dbReference>